<dbReference type="RefSeq" id="WP_140851218.1">
    <property type="nucleotide sequence ID" value="NZ_RCZC01000004.1"/>
</dbReference>
<comment type="caution">
    <text evidence="1">The sequence shown here is derived from an EMBL/GenBank/DDBJ whole genome shotgun (WGS) entry which is preliminary data.</text>
</comment>
<evidence type="ECO:0008006" key="3">
    <source>
        <dbReference type="Google" id="ProtNLM"/>
    </source>
</evidence>
<dbReference type="Proteomes" id="UP000319931">
    <property type="component" value="Unassembled WGS sequence"/>
</dbReference>
<dbReference type="EMBL" id="RCZC01000004">
    <property type="protein sequence ID" value="TPG52148.1"/>
    <property type="molecule type" value="Genomic_DNA"/>
</dbReference>
<gene>
    <name evidence="1" type="ORF">EAH76_15680</name>
</gene>
<dbReference type="Gene3D" id="3.40.630.30">
    <property type="match status" value="1"/>
</dbReference>
<reference evidence="1 2" key="1">
    <citation type="journal article" date="2019" name="Environ. Microbiol.">
        <title>Species interactions and distinct microbial communities in high Arctic permafrost affected cryosols are associated with the CH4 and CO2 gas fluxes.</title>
        <authorList>
            <person name="Altshuler I."/>
            <person name="Hamel J."/>
            <person name="Turney S."/>
            <person name="Magnuson E."/>
            <person name="Levesque R."/>
            <person name="Greer C."/>
            <person name="Whyte L.G."/>
        </authorList>
    </citation>
    <scope>NUCLEOTIDE SEQUENCE [LARGE SCALE GENOMIC DNA]</scope>
    <source>
        <strain evidence="1 2">E6.1</strain>
    </source>
</reference>
<dbReference type="OrthoDB" id="8593648at2"/>
<dbReference type="AlphaFoldDB" id="A0A502FRK3"/>
<organism evidence="1 2">
    <name type="scientific">Sphingomonas glacialis</name>
    <dbReference type="NCBI Taxonomy" id="658225"/>
    <lineage>
        <taxon>Bacteria</taxon>
        <taxon>Pseudomonadati</taxon>
        <taxon>Pseudomonadota</taxon>
        <taxon>Alphaproteobacteria</taxon>
        <taxon>Sphingomonadales</taxon>
        <taxon>Sphingomonadaceae</taxon>
        <taxon>Sphingomonas</taxon>
    </lineage>
</organism>
<accession>A0A502FRK3</accession>
<sequence>MPIIRNYASTDLDALHDIALATGDGGSDASREFHDPELLGHVYAAPYATLEPELALVIEDQHGVAGYCVGALHTRAFEDLLDLRWRPTLRHRYPLSPVSGGGFPPFLGYQIPSRRGYKIHKYLKHNDNYVT</sequence>
<keyword evidence="2" id="KW-1185">Reference proteome</keyword>
<proteinExistence type="predicted"/>
<evidence type="ECO:0000313" key="2">
    <source>
        <dbReference type="Proteomes" id="UP000319931"/>
    </source>
</evidence>
<evidence type="ECO:0000313" key="1">
    <source>
        <dbReference type="EMBL" id="TPG52148.1"/>
    </source>
</evidence>
<name>A0A502FRK3_9SPHN</name>
<protein>
    <recommendedName>
        <fullName evidence="3">GNAT family N-acetyltransferase</fullName>
    </recommendedName>
</protein>